<comment type="caution">
    <text evidence="1">The sequence shown here is derived from an EMBL/GenBank/DDBJ whole genome shotgun (WGS) entry which is preliminary data.</text>
</comment>
<dbReference type="RefSeq" id="WP_283827348.1">
    <property type="nucleotide sequence ID" value="NZ_JASDDP010000023.1"/>
</dbReference>
<sequence>MKFRKILMLTPITMFPIITISCGKDVKTSERLEQEKKIEADKAFINNAILTKAIVADLYKKDIDKLLNEFNNENSKYFKNSYELFKIFAAYNLSTNSNFFAEKEEKEWSQFLNFDNIATPGVIPDVKRFKKYFTNPRTKIEFTINKMYLAQKYFLEENEEALKKASPLVLDYEIDLKNYNLINYLIKNKVSQQWSFVSSNNSDIYSKISEQISKLEDFNNFLIKETTTLNKSAPELLIKNSYNKSDIDESKLLGYQGFKNNGLAGFEKLNSMFSKEILLKEEIEHRTGFYDYNKEIIIPPNQLSENPIKIYNSKTKKFELAYINVFLPKAKKASKQFIEKVKKTDSKKYEKFTSYLTLDDIYSKEQLEKLSAILSIVDPELDKKVAEFFKSQGYKLDVLEEIFNEEKK</sequence>
<dbReference type="InterPro" id="IPR054783">
    <property type="entry name" value="P60-like"/>
</dbReference>
<keyword evidence="2" id="KW-1185">Reference proteome</keyword>
<evidence type="ECO:0008006" key="3">
    <source>
        <dbReference type="Google" id="ProtNLM"/>
    </source>
</evidence>
<organism evidence="1 2">
    <name type="scientific">Mycoplasma phocimorsus</name>
    <dbReference type="NCBI Taxonomy" id="3045839"/>
    <lineage>
        <taxon>Bacteria</taxon>
        <taxon>Bacillati</taxon>
        <taxon>Mycoplasmatota</taxon>
        <taxon>Mollicutes</taxon>
        <taxon>Mycoplasmataceae</taxon>
        <taxon>Mycoplasma</taxon>
    </lineage>
</organism>
<evidence type="ECO:0000313" key="1">
    <source>
        <dbReference type="EMBL" id="MDJ1645945.1"/>
    </source>
</evidence>
<name>A0AAJ1UWY3_9MOLU</name>
<dbReference type="NCBIfam" id="NF045835">
    <property type="entry name" value="P60_lipo"/>
    <property type="match status" value="1"/>
</dbReference>
<dbReference type="AlphaFoldDB" id="A0AAJ1UWY3"/>
<dbReference type="PROSITE" id="PS51257">
    <property type="entry name" value="PROKAR_LIPOPROTEIN"/>
    <property type="match status" value="1"/>
</dbReference>
<evidence type="ECO:0000313" key="2">
    <source>
        <dbReference type="Proteomes" id="UP001224428"/>
    </source>
</evidence>
<dbReference type="Proteomes" id="UP001224428">
    <property type="component" value="Unassembled WGS sequence"/>
</dbReference>
<reference evidence="1" key="1">
    <citation type="submission" date="2023-05" db="EMBL/GenBank/DDBJ databases">
        <title>Mycoplasma phocimorsus sp. nov., isolated from Scandinavian patients with seal finger or septic arthritis after contact with seals.</title>
        <authorList>
            <person name="Skafte-Holm A."/>
            <person name="Pedersen T.R."/>
            <person name="Froelund M."/>
            <person name="Stegger M."/>
            <person name="Qvortrup K."/>
            <person name="Michaels D.L."/>
            <person name="Brown D.R."/>
            <person name="Jensen J.S."/>
        </authorList>
    </citation>
    <scope>NUCLEOTIDE SEQUENCE</scope>
    <source>
        <strain evidence="1">M5725</strain>
    </source>
</reference>
<gene>
    <name evidence="1" type="ORF">QLQ80_02530</name>
</gene>
<accession>A0AAJ1UWY3</accession>
<dbReference type="EMBL" id="JASDDP010000023">
    <property type="protein sequence ID" value="MDJ1645945.1"/>
    <property type="molecule type" value="Genomic_DNA"/>
</dbReference>
<protein>
    <recommendedName>
        <fullName evidence="3">P60-like lipoprotein</fullName>
    </recommendedName>
</protein>
<proteinExistence type="predicted"/>